<evidence type="ECO:0000256" key="3">
    <source>
        <dbReference type="ARBA" id="ARBA00022692"/>
    </source>
</evidence>
<dbReference type="GO" id="GO:0016020">
    <property type="term" value="C:membrane"/>
    <property type="evidence" value="ECO:0007669"/>
    <property type="project" value="UniProtKB-SubCell"/>
</dbReference>
<evidence type="ECO:0000313" key="8">
    <source>
        <dbReference type="Proteomes" id="UP000182229"/>
    </source>
</evidence>
<dbReference type="Gene3D" id="3.30.700.10">
    <property type="entry name" value="Glycoprotein, Type 4 Pilin"/>
    <property type="match status" value="1"/>
</dbReference>
<dbReference type="Proteomes" id="UP000182229">
    <property type="component" value="Unassembled WGS sequence"/>
</dbReference>
<protein>
    <recommendedName>
        <fullName evidence="9">Prepilin-type N-terminal cleavage/methylation domain-containing protein</fullName>
    </recommendedName>
</protein>
<evidence type="ECO:0008006" key="9">
    <source>
        <dbReference type="Google" id="ProtNLM"/>
    </source>
</evidence>
<dbReference type="SUPFAM" id="SSF54523">
    <property type="entry name" value="Pili subunits"/>
    <property type="match status" value="1"/>
</dbReference>
<evidence type="ECO:0000256" key="4">
    <source>
        <dbReference type="ARBA" id="ARBA00022989"/>
    </source>
</evidence>
<dbReference type="Pfam" id="PF14245">
    <property type="entry name" value="Pilin_PilA"/>
    <property type="match status" value="1"/>
</dbReference>
<keyword evidence="2" id="KW-0488">Methylation</keyword>
<dbReference type="AlphaFoldDB" id="A0A1L9AZG7"/>
<keyword evidence="8" id="KW-1185">Reference proteome</keyword>
<sequence>MNRLFVRKNRGFTLIELMIVVAIIGILAAIAIPNFIKFQARSKQGEAKANLKAWFTSQRAYLQEKDKYSENVQTVGFSPERGNRYAYYFATGRTCVIRQTSGVTDTKGAHCITVDSAKFAGSSTPDPVEPTSASYTGAGSDPGMPGLNGCNTGIGCNISGLAAGNVDNDSVGIDTWWISTKDTTKISAVCGNDESVTVAGSPFLANNDVDCDS</sequence>
<keyword evidence="3 6" id="KW-0812">Transmembrane</keyword>
<evidence type="ECO:0000256" key="2">
    <source>
        <dbReference type="ARBA" id="ARBA00022481"/>
    </source>
</evidence>
<organism evidence="7 8">
    <name type="scientific">Cystobacter ferrugineus</name>
    <dbReference type="NCBI Taxonomy" id="83449"/>
    <lineage>
        <taxon>Bacteria</taxon>
        <taxon>Pseudomonadati</taxon>
        <taxon>Myxococcota</taxon>
        <taxon>Myxococcia</taxon>
        <taxon>Myxococcales</taxon>
        <taxon>Cystobacterineae</taxon>
        <taxon>Archangiaceae</taxon>
        <taxon>Cystobacter</taxon>
    </lineage>
</organism>
<dbReference type="PROSITE" id="PS00409">
    <property type="entry name" value="PROKAR_NTER_METHYL"/>
    <property type="match status" value="1"/>
</dbReference>
<dbReference type="NCBIfam" id="TIGR02532">
    <property type="entry name" value="IV_pilin_GFxxxE"/>
    <property type="match status" value="1"/>
</dbReference>
<evidence type="ECO:0000256" key="1">
    <source>
        <dbReference type="ARBA" id="ARBA00004167"/>
    </source>
</evidence>
<reference evidence="8" key="1">
    <citation type="submission" date="2016-11" db="EMBL/GenBank/DDBJ databases">
        <authorList>
            <person name="Shukria A."/>
            <person name="Stevens D.C."/>
        </authorList>
    </citation>
    <scope>NUCLEOTIDE SEQUENCE [LARGE SCALE GENOMIC DNA]</scope>
    <source>
        <strain evidence="8">Cbfe23</strain>
    </source>
</reference>
<name>A0A1L9AZG7_9BACT</name>
<dbReference type="PANTHER" id="PTHR30093">
    <property type="entry name" value="GENERAL SECRETION PATHWAY PROTEIN G"/>
    <property type="match status" value="1"/>
</dbReference>
<dbReference type="InterPro" id="IPR012902">
    <property type="entry name" value="N_methyl_site"/>
</dbReference>
<comment type="caution">
    <text evidence="7">The sequence shown here is derived from an EMBL/GenBank/DDBJ whole genome shotgun (WGS) entry which is preliminary data.</text>
</comment>
<dbReference type="InterPro" id="IPR028188">
    <property type="entry name" value="Pilin_PilA"/>
</dbReference>
<keyword evidence="5 6" id="KW-0472">Membrane</keyword>
<evidence type="ECO:0000256" key="6">
    <source>
        <dbReference type="SAM" id="Phobius"/>
    </source>
</evidence>
<dbReference type="EMBL" id="MPIN01000014">
    <property type="protein sequence ID" value="OJH35417.1"/>
    <property type="molecule type" value="Genomic_DNA"/>
</dbReference>
<reference evidence="7 8" key="2">
    <citation type="submission" date="2016-12" db="EMBL/GenBank/DDBJ databases">
        <title>Draft Genome Sequence of Cystobacter ferrugineus Strain Cbfe23.</title>
        <authorList>
            <person name="Akbar S."/>
            <person name="Dowd S.E."/>
            <person name="Stevens D.C."/>
        </authorList>
    </citation>
    <scope>NUCLEOTIDE SEQUENCE [LARGE SCALE GENOMIC DNA]</scope>
    <source>
        <strain evidence="7 8">Cbfe23</strain>
    </source>
</reference>
<dbReference type="PANTHER" id="PTHR30093:SF44">
    <property type="entry name" value="TYPE II SECRETION SYSTEM CORE PROTEIN G"/>
    <property type="match status" value="1"/>
</dbReference>
<proteinExistence type="predicted"/>
<feature type="transmembrane region" description="Helical" evidence="6">
    <location>
        <begin position="12"/>
        <end position="36"/>
    </location>
</feature>
<dbReference type="OrthoDB" id="5508528at2"/>
<dbReference type="Pfam" id="PF07963">
    <property type="entry name" value="N_methyl"/>
    <property type="match status" value="1"/>
</dbReference>
<comment type="subcellular location">
    <subcellularLocation>
        <location evidence="1">Membrane</location>
        <topology evidence="1">Single-pass membrane protein</topology>
    </subcellularLocation>
</comment>
<accession>A0A1L9AZG7</accession>
<evidence type="ECO:0000313" key="7">
    <source>
        <dbReference type="EMBL" id="OJH35417.1"/>
    </source>
</evidence>
<dbReference type="STRING" id="83449.BON30_38415"/>
<dbReference type="InterPro" id="IPR045584">
    <property type="entry name" value="Pilin-like"/>
</dbReference>
<keyword evidence="4 6" id="KW-1133">Transmembrane helix</keyword>
<gene>
    <name evidence="7" type="ORF">BON30_38415</name>
</gene>
<evidence type="ECO:0000256" key="5">
    <source>
        <dbReference type="ARBA" id="ARBA00023136"/>
    </source>
</evidence>
<dbReference type="RefSeq" id="WP_071903515.1">
    <property type="nucleotide sequence ID" value="NZ_MPIN01000014.1"/>
</dbReference>